<dbReference type="Proteomes" id="UP000028990">
    <property type="component" value="Unassembled WGS sequence"/>
</dbReference>
<dbReference type="EMBL" id="KN122131">
    <property type="protein sequence ID" value="KFO32773.1"/>
    <property type="molecule type" value="Genomic_DNA"/>
</dbReference>
<protein>
    <submittedName>
        <fullName evidence="1">Uncharacterized protein</fullName>
    </submittedName>
</protein>
<keyword evidence="2" id="KW-1185">Reference proteome</keyword>
<dbReference type="PROSITE" id="PS51257">
    <property type="entry name" value="PROKAR_LIPOPROTEIN"/>
    <property type="match status" value="1"/>
</dbReference>
<name>A0A091DQN6_FUKDA</name>
<evidence type="ECO:0000313" key="2">
    <source>
        <dbReference type="Proteomes" id="UP000028990"/>
    </source>
</evidence>
<dbReference type="AlphaFoldDB" id="A0A091DQN6"/>
<sequence>MQRQQSPGSREGLCGEVLRQTSAQLWTGGSCETLLVVPREASREQDNGDFLHGRAFRVLQRSSAPQRENKMTGET</sequence>
<accession>A0A091DQN6</accession>
<gene>
    <name evidence="1" type="ORF">H920_05795</name>
</gene>
<organism evidence="1 2">
    <name type="scientific">Fukomys damarensis</name>
    <name type="common">Damaraland mole rat</name>
    <name type="synonym">Cryptomys damarensis</name>
    <dbReference type="NCBI Taxonomy" id="885580"/>
    <lineage>
        <taxon>Eukaryota</taxon>
        <taxon>Metazoa</taxon>
        <taxon>Chordata</taxon>
        <taxon>Craniata</taxon>
        <taxon>Vertebrata</taxon>
        <taxon>Euteleostomi</taxon>
        <taxon>Mammalia</taxon>
        <taxon>Eutheria</taxon>
        <taxon>Euarchontoglires</taxon>
        <taxon>Glires</taxon>
        <taxon>Rodentia</taxon>
        <taxon>Hystricomorpha</taxon>
        <taxon>Bathyergidae</taxon>
        <taxon>Fukomys</taxon>
    </lineage>
</organism>
<reference evidence="1 2" key="1">
    <citation type="submission" date="2013-11" db="EMBL/GenBank/DDBJ databases">
        <title>The Damaraland mole rat (Fukomys damarensis) genome and evolution of African mole rats.</title>
        <authorList>
            <person name="Gladyshev V.N."/>
            <person name="Fang X."/>
        </authorList>
    </citation>
    <scope>NUCLEOTIDE SEQUENCE [LARGE SCALE GENOMIC DNA]</scope>
    <source>
        <tissue evidence="1">Liver</tissue>
    </source>
</reference>
<evidence type="ECO:0000313" key="1">
    <source>
        <dbReference type="EMBL" id="KFO32773.1"/>
    </source>
</evidence>
<proteinExistence type="predicted"/>